<protein>
    <submittedName>
        <fullName evidence="2">Uncharacterized protein</fullName>
    </submittedName>
</protein>
<dbReference type="EMBL" id="BJNZ01000010">
    <property type="protein sequence ID" value="GED09906.1"/>
    <property type="molecule type" value="Genomic_DNA"/>
</dbReference>
<accession>A0A4Y4DXX8</accession>
<feature type="region of interest" description="Disordered" evidence="1">
    <location>
        <begin position="26"/>
        <end position="60"/>
    </location>
</feature>
<comment type="caution">
    <text evidence="2">The sequence shown here is derived from an EMBL/GenBank/DDBJ whole genome shotgun (WGS) entry which is preliminary data.</text>
</comment>
<dbReference type="AlphaFoldDB" id="A0A4Y4DXX8"/>
<proteinExistence type="predicted"/>
<evidence type="ECO:0000313" key="3">
    <source>
        <dbReference type="Proteomes" id="UP000316659"/>
    </source>
</evidence>
<gene>
    <name evidence="2" type="ORF">CCE02nite_19050</name>
</gene>
<evidence type="ECO:0000256" key="1">
    <source>
        <dbReference type="SAM" id="MobiDB-lite"/>
    </source>
</evidence>
<dbReference type="Proteomes" id="UP000316659">
    <property type="component" value="Unassembled WGS sequence"/>
</dbReference>
<name>A0A4Y4DXX8_CELCE</name>
<evidence type="ECO:0000313" key="2">
    <source>
        <dbReference type="EMBL" id="GED09906.1"/>
    </source>
</evidence>
<sequence>MARGAWGNITSPMQVAVRAMRIVAPREGESVQSRRAASVPPAETAAVRRRGCGLTTEGPL</sequence>
<organism evidence="2 3">
    <name type="scientific">Cellulosimicrobium cellulans</name>
    <name type="common">Arthrobacter luteus</name>
    <dbReference type="NCBI Taxonomy" id="1710"/>
    <lineage>
        <taxon>Bacteria</taxon>
        <taxon>Bacillati</taxon>
        <taxon>Actinomycetota</taxon>
        <taxon>Actinomycetes</taxon>
        <taxon>Micrococcales</taxon>
        <taxon>Promicromonosporaceae</taxon>
        <taxon>Cellulosimicrobium</taxon>
    </lineage>
</organism>
<reference evidence="2 3" key="1">
    <citation type="submission" date="2019-06" db="EMBL/GenBank/DDBJ databases">
        <title>Whole genome shotgun sequence of Cellulosimicrobium cellulans NBRC 15516.</title>
        <authorList>
            <person name="Hosoyama A."/>
            <person name="Uohara A."/>
            <person name="Ohji S."/>
            <person name="Ichikawa N."/>
        </authorList>
    </citation>
    <scope>NUCLEOTIDE SEQUENCE [LARGE SCALE GENOMIC DNA]</scope>
    <source>
        <strain evidence="2 3">NBRC 15516</strain>
    </source>
</reference>